<dbReference type="Proteomes" id="UP001596472">
    <property type="component" value="Unassembled WGS sequence"/>
</dbReference>
<dbReference type="InterPro" id="IPR016518">
    <property type="entry name" value="Alpha-L-fucosidase"/>
</dbReference>
<sequence length="811" mass="90077">MLGRTFYLAALMGAMLAIPVEAAPPSKQKLNDYRAKLLAESASSLSGKALAPESSETLWYRQPARDWNEALPFGNGRLGGMVYGGVNREWIQLNEDSLWTGARIDHYKPNAPDALRQAREMIFDGKYRGAEGLIKNKFLSAPPPLDTHTYQMLGDLELTFPTADEVMNYRRDLSLDEAVARVRYEVDGVGYLREIFSSPVDQTIVVRISSDQPGKVDFTAALHRQHHSTVKIVGSDGLFMSGKAQKVGKQHPKFPSGTNGVRYAAHMKVIPEGGAVSAADGKVQVKAANSAVILITAATDFRGEGRLELSRTRLADAASKSYAQLLKDHLAEHRRLYRRVKLDLGGEDVATKATDERLEAVKNGATDPQLIELYFNFGRYLMISSSRPGSSAANLQGLWADGYAPPWGADYHININIQMNYWVAQSTNLAECHEPFFELIESLVPTGRKTARTQFGCGGFVAGHTTDIWGNSWVFGNPRYGMWVTGPAWCLRQFWENWLYTGDLQFLEARAYPTMKESCEFFADFLVKDPKTGKLVSGPTTSPENNLKAPDGSRGSLSMGPAMDQQIIYELFTHTILASEILDKDESYRQRLKELREELAPPVKIGMNGRVLEWQEGLEEATPGHRHISHLYALHPSWQISPGTTPEWATAARKTIDHRLDHGGGHTGWSRAWIINFFARLLDGDKCHENLQALLTQSTLSNLLDVHPPFQIDGNFGATAGIAEMLLQSHEDANQGTPVLALLPALPQAWTKGSVKGLMARGGFEVDMEWQEGKLTRAEIRATRDGKLRIRQNGRTSEEIFLKKGEARIID</sequence>
<dbReference type="RefSeq" id="WP_379714776.1">
    <property type="nucleotide sequence ID" value="NZ_JBHTBS010000010.1"/>
</dbReference>
<feature type="domain" description="Alpha fucosidase A-like C-terminal" evidence="4">
    <location>
        <begin position="739"/>
        <end position="795"/>
    </location>
</feature>
<name>A0ABW2LDH0_9BACT</name>
<dbReference type="Gene3D" id="2.70.98.50">
    <property type="entry name" value="putative glycoside hydrolase family protein from bacillus halodurans"/>
    <property type="match status" value="1"/>
</dbReference>
<organism evidence="6 7">
    <name type="scientific">Haloferula chungangensis</name>
    <dbReference type="NCBI Taxonomy" id="1048331"/>
    <lineage>
        <taxon>Bacteria</taxon>
        <taxon>Pseudomonadati</taxon>
        <taxon>Verrucomicrobiota</taxon>
        <taxon>Verrucomicrobiia</taxon>
        <taxon>Verrucomicrobiales</taxon>
        <taxon>Verrucomicrobiaceae</taxon>
        <taxon>Haloferula</taxon>
    </lineage>
</organism>
<dbReference type="EMBL" id="JBHTBS010000010">
    <property type="protein sequence ID" value="MFC7338856.1"/>
    <property type="molecule type" value="Genomic_DNA"/>
</dbReference>
<keyword evidence="6" id="KW-0378">Hydrolase</keyword>
<dbReference type="InterPro" id="IPR027414">
    <property type="entry name" value="GH95_N_dom"/>
</dbReference>
<dbReference type="PANTHER" id="PTHR31084">
    <property type="entry name" value="ALPHA-L-FUCOSIDASE 2"/>
    <property type="match status" value="1"/>
</dbReference>
<dbReference type="InterPro" id="IPR008928">
    <property type="entry name" value="6-hairpin_glycosidase_sf"/>
</dbReference>
<evidence type="ECO:0000259" key="4">
    <source>
        <dbReference type="Pfam" id="PF21307"/>
    </source>
</evidence>
<dbReference type="SUPFAM" id="SSF48208">
    <property type="entry name" value="Six-hairpin glycosidases"/>
    <property type="match status" value="1"/>
</dbReference>
<proteinExistence type="predicted"/>
<dbReference type="Pfam" id="PF14498">
    <property type="entry name" value="Glyco_hyd_65N_2"/>
    <property type="match status" value="1"/>
</dbReference>
<dbReference type="InterPro" id="IPR054363">
    <property type="entry name" value="GH95_cat"/>
</dbReference>
<feature type="domain" description="Glycosyl hydrolase family 95 catalytic" evidence="5">
    <location>
        <begin position="321"/>
        <end position="726"/>
    </location>
</feature>
<keyword evidence="2" id="KW-0732">Signal</keyword>
<evidence type="ECO:0000313" key="7">
    <source>
        <dbReference type="Proteomes" id="UP001596472"/>
    </source>
</evidence>
<dbReference type="Pfam" id="PF22124">
    <property type="entry name" value="Glyco_hydro_95_cat"/>
    <property type="match status" value="1"/>
</dbReference>
<evidence type="ECO:0000256" key="1">
    <source>
        <dbReference type="SAM" id="MobiDB-lite"/>
    </source>
</evidence>
<feature type="chain" id="PRO_5047461952" evidence="2">
    <location>
        <begin position="23"/>
        <end position="811"/>
    </location>
</feature>
<feature type="signal peptide" evidence="2">
    <location>
        <begin position="1"/>
        <end position="22"/>
    </location>
</feature>
<evidence type="ECO:0000313" key="6">
    <source>
        <dbReference type="EMBL" id="MFC7338856.1"/>
    </source>
</evidence>
<feature type="region of interest" description="Disordered" evidence="1">
    <location>
        <begin position="534"/>
        <end position="556"/>
    </location>
</feature>
<protein>
    <submittedName>
        <fullName evidence="6">Glycoside hydrolase N-terminal domain-containing protein</fullName>
    </submittedName>
</protein>
<comment type="caution">
    <text evidence="6">The sequence shown here is derived from an EMBL/GenBank/DDBJ whole genome shotgun (WGS) entry which is preliminary data.</text>
</comment>
<evidence type="ECO:0000259" key="5">
    <source>
        <dbReference type="Pfam" id="PF22124"/>
    </source>
</evidence>
<dbReference type="Gene3D" id="2.60.40.1180">
    <property type="entry name" value="Golgi alpha-mannosidase II"/>
    <property type="match status" value="1"/>
</dbReference>
<dbReference type="PIRSF" id="PIRSF007663">
    <property type="entry name" value="UCP007663"/>
    <property type="match status" value="1"/>
</dbReference>
<dbReference type="Pfam" id="PF21307">
    <property type="entry name" value="Glyco_hydro_95_C"/>
    <property type="match status" value="1"/>
</dbReference>
<dbReference type="InterPro" id="IPR013780">
    <property type="entry name" value="Glyco_hydro_b"/>
</dbReference>
<keyword evidence="7" id="KW-1185">Reference proteome</keyword>
<gene>
    <name evidence="6" type="ORF">ACFQY0_16795</name>
</gene>
<reference evidence="7" key="1">
    <citation type="journal article" date="2019" name="Int. J. Syst. Evol. Microbiol.">
        <title>The Global Catalogue of Microorganisms (GCM) 10K type strain sequencing project: providing services to taxonomists for standard genome sequencing and annotation.</title>
        <authorList>
            <consortium name="The Broad Institute Genomics Platform"/>
            <consortium name="The Broad Institute Genome Sequencing Center for Infectious Disease"/>
            <person name="Wu L."/>
            <person name="Ma J."/>
        </authorList>
    </citation>
    <scope>NUCLEOTIDE SEQUENCE [LARGE SCALE GENOMIC DNA]</scope>
    <source>
        <strain evidence="7">CGMCC 4.1467</strain>
    </source>
</reference>
<dbReference type="Gene3D" id="1.50.10.10">
    <property type="match status" value="1"/>
</dbReference>
<dbReference type="PANTHER" id="PTHR31084:SF0">
    <property type="entry name" value="ALPHA-L-FUCOSIDASE 2"/>
    <property type="match status" value="1"/>
</dbReference>
<evidence type="ECO:0000259" key="3">
    <source>
        <dbReference type="Pfam" id="PF14498"/>
    </source>
</evidence>
<dbReference type="GO" id="GO:0016787">
    <property type="term" value="F:hydrolase activity"/>
    <property type="evidence" value="ECO:0007669"/>
    <property type="project" value="UniProtKB-KW"/>
</dbReference>
<accession>A0ABW2LDH0</accession>
<evidence type="ECO:0000256" key="2">
    <source>
        <dbReference type="SAM" id="SignalP"/>
    </source>
</evidence>
<dbReference type="InterPro" id="IPR049053">
    <property type="entry name" value="AFCA-like_C"/>
</dbReference>
<feature type="domain" description="Glycosyl hydrolase family 95 N-terminal" evidence="3">
    <location>
        <begin position="58"/>
        <end position="303"/>
    </location>
</feature>
<dbReference type="InterPro" id="IPR012341">
    <property type="entry name" value="6hp_glycosidase-like_sf"/>
</dbReference>